<feature type="compositionally biased region" description="Basic and acidic residues" evidence="1">
    <location>
        <begin position="441"/>
        <end position="453"/>
    </location>
</feature>
<gene>
    <name evidence="2" type="ORF">B0T10DRAFT_117116</name>
</gene>
<dbReference type="EMBL" id="JAGPYM010000002">
    <property type="protein sequence ID" value="KAH6898705.1"/>
    <property type="molecule type" value="Genomic_DNA"/>
</dbReference>
<evidence type="ECO:0000313" key="2">
    <source>
        <dbReference type="EMBL" id="KAH6898705.1"/>
    </source>
</evidence>
<feature type="region of interest" description="Disordered" evidence="1">
    <location>
        <begin position="439"/>
        <end position="514"/>
    </location>
</feature>
<proteinExistence type="predicted"/>
<protein>
    <submittedName>
        <fullName evidence="2">Uncharacterized protein</fullName>
    </submittedName>
</protein>
<dbReference type="Proteomes" id="UP000777438">
    <property type="component" value="Unassembled WGS sequence"/>
</dbReference>
<sequence length="636" mass="70526">MPPLQPFAAWSRGGRRDDLLKTPEPMAEGDRQLSASPRPPSPPRRFRIKRRNAANLNAPTEQFLASVDAADIPVPSIEEPRVVLDEDMPDNMYSMPELSDMDDMPMTPHGVPERIFSPPKTPAPGAELSLSPERYPNWTIGSTLSSLESSPEYDSSRPSTSHSNHTSTSLLSYFSVSSEDLNQPASPDSEKVEQADKLSFTEDLDKTIRAPQASAKSRKPVWTKRMDDHLWSTYMMYLQDPKVTPFRLSKSGIPPSGAATRIARAASMSWKGSKSGSSTPKSQNSGAFIKWPHTHGATRAHLIELCKASARSSARSSQYMAHSPTPFGRTANRFWNRRAIPGRSASVFSSRDMVMSLAVSTSETMHPQGPLAQLTSSIQDAQPEELPPPPTHTEAFPPVLGHEPLESEAAHLASPFTARNSRSYGPSASSSLPSSFVLDSDFQRPSHTTEPRRALRSPVRLYGSRSTQKRRSQKMLEPRKNKRPSLGSDLYVDPSAHGDEAYEETRVPEFSSSLDERKSLYVPRTNLQELFESRPRAATHQHRTLAPPAEAPPRLGSPFSTTASSHSLPNRHTHSSSIDIGTIRRPYNTFQQSLLNSVDPGPISRTTLTNRLAYIDERLKSFRQRGQPRRRSESPL</sequence>
<organism evidence="2 3">
    <name type="scientific">Thelonectria olida</name>
    <dbReference type="NCBI Taxonomy" id="1576542"/>
    <lineage>
        <taxon>Eukaryota</taxon>
        <taxon>Fungi</taxon>
        <taxon>Dikarya</taxon>
        <taxon>Ascomycota</taxon>
        <taxon>Pezizomycotina</taxon>
        <taxon>Sordariomycetes</taxon>
        <taxon>Hypocreomycetidae</taxon>
        <taxon>Hypocreales</taxon>
        <taxon>Nectriaceae</taxon>
        <taxon>Thelonectria</taxon>
    </lineage>
</organism>
<feature type="compositionally biased region" description="Low complexity" evidence="1">
    <location>
        <begin position="144"/>
        <end position="167"/>
    </location>
</feature>
<feature type="region of interest" description="Disordered" evidence="1">
    <location>
        <begin position="1"/>
        <end position="46"/>
    </location>
</feature>
<dbReference type="AlphaFoldDB" id="A0A9P8WFV7"/>
<evidence type="ECO:0000256" key="1">
    <source>
        <dbReference type="SAM" id="MobiDB-lite"/>
    </source>
</evidence>
<evidence type="ECO:0000313" key="3">
    <source>
        <dbReference type="Proteomes" id="UP000777438"/>
    </source>
</evidence>
<dbReference type="OrthoDB" id="419770at2759"/>
<reference evidence="2 3" key="1">
    <citation type="journal article" date="2021" name="Nat. Commun.">
        <title>Genetic determinants of endophytism in the Arabidopsis root mycobiome.</title>
        <authorList>
            <person name="Mesny F."/>
            <person name="Miyauchi S."/>
            <person name="Thiergart T."/>
            <person name="Pickel B."/>
            <person name="Atanasova L."/>
            <person name="Karlsson M."/>
            <person name="Huettel B."/>
            <person name="Barry K.W."/>
            <person name="Haridas S."/>
            <person name="Chen C."/>
            <person name="Bauer D."/>
            <person name="Andreopoulos W."/>
            <person name="Pangilinan J."/>
            <person name="LaButti K."/>
            <person name="Riley R."/>
            <person name="Lipzen A."/>
            <person name="Clum A."/>
            <person name="Drula E."/>
            <person name="Henrissat B."/>
            <person name="Kohler A."/>
            <person name="Grigoriev I.V."/>
            <person name="Martin F.M."/>
            <person name="Hacquard S."/>
        </authorList>
    </citation>
    <scope>NUCLEOTIDE SEQUENCE [LARGE SCALE GENOMIC DNA]</scope>
    <source>
        <strain evidence="2 3">MPI-CAGE-CH-0241</strain>
    </source>
</reference>
<feature type="compositionally biased region" description="Polar residues" evidence="1">
    <location>
        <begin position="558"/>
        <end position="568"/>
    </location>
</feature>
<feature type="compositionally biased region" description="Basic and acidic residues" evidence="1">
    <location>
        <begin position="496"/>
        <end position="507"/>
    </location>
</feature>
<keyword evidence="3" id="KW-1185">Reference proteome</keyword>
<comment type="caution">
    <text evidence="2">The sequence shown here is derived from an EMBL/GenBank/DDBJ whole genome shotgun (WGS) entry which is preliminary data.</text>
</comment>
<accession>A0A9P8WFV7</accession>
<feature type="region of interest" description="Disordered" evidence="1">
    <location>
        <begin position="80"/>
        <end position="167"/>
    </location>
</feature>
<name>A0A9P8WFV7_9HYPO</name>
<feature type="region of interest" description="Disordered" evidence="1">
    <location>
        <begin position="535"/>
        <end position="577"/>
    </location>
</feature>